<keyword evidence="2" id="KW-1185">Reference proteome</keyword>
<gene>
    <name evidence="1" type="ORF">CHARACLAT_006464</name>
</gene>
<evidence type="ECO:0000313" key="1">
    <source>
        <dbReference type="EMBL" id="MED6276783.1"/>
    </source>
</evidence>
<protein>
    <submittedName>
        <fullName evidence="1">Uncharacterized protein</fullName>
    </submittedName>
</protein>
<dbReference type="Proteomes" id="UP001352852">
    <property type="component" value="Unassembled WGS sequence"/>
</dbReference>
<sequence>MMVALLELPVMSKVQLSSCWFELNLKNSEVVLPLHYFTHFVQGTSVTGSSKVPEYDATTMLDSWYNVFSFENLTLNYPNIDLGGQTVQSLSKPTVNIFSRRYLGCSHGLLQISVGLEGVGVTVWASFLVGTITVCSDTGFPVSSSP</sequence>
<dbReference type="EMBL" id="JAHUTJ010033124">
    <property type="protein sequence ID" value="MED6276783.1"/>
    <property type="molecule type" value="Genomic_DNA"/>
</dbReference>
<evidence type="ECO:0000313" key="2">
    <source>
        <dbReference type="Proteomes" id="UP001352852"/>
    </source>
</evidence>
<name>A0ABU7DNX3_9TELE</name>
<organism evidence="1 2">
    <name type="scientific">Characodon lateralis</name>
    <dbReference type="NCBI Taxonomy" id="208331"/>
    <lineage>
        <taxon>Eukaryota</taxon>
        <taxon>Metazoa</taxon>
        <taxon>Chordata</taxon>
        <taxon>Craniata</taxon>
        <taxon>Vertebrata</taxon>
        <taxon>Euteleostomi</taxon>
        <taxon>Actinopterygii</taxon>
        <taxon>Neopterygii</taxon>
        <taxon>Teleostei</taxon>
        <taxon>Neoteleostei</taxon>
        <taxon>Acanthomorphata</taxon>
        <taxon>Ovalentaria</taxon>
        <taxon>Atherinomorphae</taxon>
        <taxon>Cyprinodontiformes</taxon>
        <taxon>Goodeidae</taxon>
        <taxon>Characodon</taxon>
    </lineage>
</organism>
<comment type="caution">
    <text evidence="1">The sequence shown here is derived from an EMBL/GenBank/DDBJ whole genome shotgun (WGS) entry which is preliminary data.</text>
</comment>
<accession>A0ABU7DNX3</accession>
<reference evidence="1 2" key="1">
    <citation type="submission" date="2021-06" db="EMBL/GenBank/DDBJ databases">
        <authorList>
            <person name="Palmer J.M."/>
        </authorList>
    </citation>
    <scope>NUCLEOTIDE SEQUENCE [LARGE SCALE GENOMIC DNA]</scope>
    <source>
        <strain evidence="1 2">CL_MEX2019</strain>
        <tissue evidence="1">Muscle</tissue>
    </source>
</reference>
<proteinExistence type="predicted"/>